<keyword evidence="3" id="KW-1185">Reference proteome</keyword>
<gene>
    <name evidence="2" type="ORF">MICPUCDRAFT_66563</name>
</gene>
<evidence type="ECO:0000313" key="3">
    <source>
        <dbReference type="Proteomes" id="UP000001876"/>
    </source>
</evidence>
<proteinExistence type="predicted"/>
<dbReference type="AlphaFoldDB" id="C1N930"/>
<reference evidence="2 3" key="1">
    <citation type="journal article" date="2009" name="Science">
        <title>Green evolution and dynamic adaptations revealed by genomes of the marine picoeukaryotes Micromonas.</title>
        <authorList>
            <person name="Worden A.Z."/>
            <person name="Lee J.H."/>
            <person name="Mock T."/>
            <person name="Rouze P."/>
            <person name="Simmons M.P."/>
            <person name="Aerts A.L."/>
            <person name="Allen A.E."/>
            <person name="Cuvelier M.L."/>
            <person name="Derelle E."/>
            <person name="Everett M.V."/>
            <person name="Foulon E."/>
            <person name="Grimwood J."/>
            <person name="Gundlach H."/>
            <person name="Henrissat B."/>
            <person name="Napoli C."/>
            <person name="McDonald S.M."/>
            <person name="Parker M.S."/>
            <person name="Rombauts S."/>
            <person name="Salamov A."/>
            <person name="Von Dassow P."/>
            <person name="Badger J.H."/>
            <person name="Coutinho P.M."/>
            <person name="Demir E."/>
            <person name="Dubchak I."/>
            <person name="Gentemann C."/>
            <person name="Eikrem W."/>
            <person name="Gready J.E."/>
            <person name="John U."/>
            <person name="Lanier W."/>
            <person name="Lindquist E.A."/>
            <person name="Lucas S."/>
            <person name="Mayer K.F."/>
            <person name="Moreau H."/>
            <person name="Not F."/>
            <person name="Otillar R."/>
            <person name="Panaud O."/>
            <person name="Pangilinan J."/>
            <person name="Paulsen I."/>
            <person name="Piegu B."/>
            <person name="Poliakov A."/>
            <person name="Robbens S."/>
            <person name="Schmutz J."/>
            <person name="Toulza E."/>
            <person name="Wyss T."/>
            <person name="Zelensky A."/>
            <person name="Zhou K."/>
            <person name="Armbrust E.V."/>
            <person name="Bhattacharya D."/>
            <person name="Goodenough U.W."/>
            <person name="Van de Peer Y."/>
            <person name="Grigoriev I.V."/>
        </authorList>
    </citation>
    <scope>NUCLEOTIDE SEQUENCE [LARGE SCALE GENOMIC DNA]</scope>
    <source>
        <strain evidence="2 3">CCMP1545</strain>
    </source>
</reference>
<dbReference type="EMBL" id="GG663751">
    <property type="protein sequence ID" value="EEH51288.1"/>
    <property type="molecule type" value="Genomic_DNA"/>
</dbReference>
<protein>
    <submittedName>
        <fullName evidence="2">Predicted protein</fullName>
    </submittedName>
</protein>
<feature type="compositionally biased region" description="Basic and acidic residues" evidence="1">
    <location>
        <begin position="17"/>
        <end position="36"/>
    </location>
</feature>
<name>C1N930_MICPC</name>
<dbReference type="RefSeq" id="XP_003064383.1">
    <property type="nucleotide sequence ID" value="XM_003064337.1"/>
</dbReference>
<dbReference type="GeneID" id="9689987"/>
<evidence type="ECO:0000313" key="2">
    <source>
        <dbReference type="EMBL" id="EEH51288.1"/>
    </source>
</evidence>
<organism evidence="3">
    <name type="scientific">Micromonas pusilla (strain CCMP1545)</name>
    <name type="common">Picoplanktonic green alga</name>
    <dbReference type="NCBI Taxonomy" id="564608"/>
    <lineage>
        <taxon>Eukaryota</taxon>
        <taxon>Viridiplantae</taxon>
        <taxon>Chlorophyta</taxon>
        <taxon>Mamiellophyceae</taxon>
        <taxon>Mamiellales</taxon>
        <taxon>Mamiellaceae</taxon>
        <taxon>Micromonas</taxon>
    </lineage>
</organism>
<accession>C1N930</accession>
<feature type="region of interest" description="Disordered" evidence="1">
    <location>
        <begin position="1"/>
        <end position="84"/>
    </location>
</feature>
<dbReference type="KEGG" id="mpp:MICPUCDRAFT_66563"/>
<dbReference type="Proteomes" id="UP000001876">
    <property type="component" value="Unassembled WGS sequence"/>
</dbReference>
<sequence>MACASWRLTGPAAAAERTNERTVPRERERSTRGEYRARRRHDRGRERRRERTRRRGTQWTGGGPGVDDAHQKFIIHSSSRVSKN</sequence>
<evidence type="ECO:0000256" key="1">
    <source>
        <dbReference type="SAM" id="MobiDB-lite"/>
    </source>
</evidence>